<evidence type="ECO:0000313" key="3">
    <source>
        <dbReference type="Proteomes" id="UP000799777"/>
    </source>
</evidence>
<protein>
    <submittedName>
        <fullName evidence="2">Uncharacterized protein</fullName>
    </submittedName>
</protein>
<sequence length="150" mass="16744">MDIPSSTSYNPTHICSPQPYSLTASNVQVVAGAISSSSQHCDLWATRGVQRQIVPREQYHRNKSKAGRNGQAASNFEPTSNGQESGWMFVRQHVTDDKTAHVQPPLGVIMSLVGKPQEWRENCEESRHVTYVPRTTIVLHGFQTQIAVWT</sequence>
<dbReference type="Proteomes" id="UP000799777">
    <property type="component" value="Unassembled WGS sequence"/>
</dbReference>
<feature type="region of interest" description="Disordered" evidence="1">
    <location>
        <begin position="60"/>
        <end position="84"/>
    </location>
</feature>
<name>A0A9P4LJK1_9PLEO</name>
<reference evidence="2" key="1">
    <citation type="journal article" date="2020" name="Stud. Mycol.">
        <title>101 Dothideomycetes genomes: a test case for predicting lifestyles and emergence of pathogens.</title>
        <authorList>
            <person name="Haridas S."/>
            <person name="Albert R."/>
            <person name="Binder M."/>
            <person name="Bloem J."/>
            <person name="Labutti K."/>
            <person name="Salamov A."/>
            <person name="Andreopoulos B."/>
            <person name="Baker S."/>
            <person name="Barry K."/>
            <person name="Bills G."/>
            <person name="Bluhm B."/>
            <person name="Cannon C."/>
            <person name="Castanera R."/>
            <person name="Culley D."/>
            <person name="Daum C."/>
            <person name="Ezra D."/>
            <person name="Gonzalez J."/>
            <person name="Henrissat B."/>
            <person name="Kuo A."/>
            <person name="Liang C."/>
            <person name="Lipzen A."/>
            <person name="Lutzoni F."/>
            <person name="Magnuson J."/>
            <person name="Mondo S."/>
            <person name="Nolan M."/>
            <person name="Ohm R."/>
            <person name="Pangilinan J."/>
            <person name="Park H.-J."/>
            <person name="Ramirez L."/>
            <person name="Alfaro M."/>
            <person name="Sun H."/>
            <person name="Tritt A."/>
            <person name="Yoshinaga Y."/>
            <person name="Zwiers L.-H."/>
            <person name="Turgeon B."/>
            <person name="Goodwin S."/>
            <person name="Spatafora J."/>
            <person name="Crous P."/>
            <person name="Grigoriev I."/>
        </authorList>
    </citation>
    <scope>NUCLEOTIDE SEQUENCE</scope>
    <source>
        <strain evidence="2">CBS 110217</strain>
    </source>
</reference>
<evidence type="ECO:0000256" key="1">
    <source>
        <dbReference type="SAM" id="MobiDB-lite"/>
    </source>
</evidence>
<feature type="compositionally biased region" description="Polar residues" evidence="1">
    <location>
        <begin position="71"/>
        <end position="84"/>
    </location>
</feature>
<comment type="caution">
    <text evidence="2">The sequence shown here is derived from an EMBL/GenBank/DDBJ whole genome shotgun (WGS) entry which is preliminary data.</text>
</comment>
<proteinExistence type="predicted"/>
<accession>A0A9P4LJK1</accession>
<organism evidence="2 3">
    <name type="scientific">Setomelanomma holmii</name>
    <dbReference type="NCBI Taxonomy" id="210430"/>
    <lineage>
        <taxon>Eukaryota</taxon>
        <taxon>Fungi</taxon>
        <taxon>Dikarya</taxon>
        <taxon>Ascomycota</taxon>
        <taxon>Pezizomycotina</taxon>
        <taxon>Dothideomycetes</taxon>
        <taxon>Pleosporomycetidae</taxon>
        <taxon>Pleosporales</taxon>
        <taxon>Pleosporineae</taxon>
        <taxon>Phaeosphaeriaceae</taxon>
        <taxon>Setomelanomma</taxon>
    </lineage>
</organism>
<dbReference type="EMBL" id="ML978202">
    <property type="protein sequence ID" value="KAF2029281.1"/>
    <property type="molecule type" value="Genomic_DNA"/>
</dbReference>
<evidence type="ECO:0000313" key="2">
    <source>
        <dbReference type="EMBL" id="KAF2029281.1"/>
    </source>
</evidence>
<gene>
    <name evidence="2" type="ORF">EK21DRAFT_89865</name>
</gene>
<keyword evidence="3" id="KW-1185">Reference proteome</keyword>
<dbReference type="AlphaFoldDB" id="A0A9P4LJK1"/>